<name>A0A248VTH1_9BURK</name>
<evidence type="ECO:0000313" key="1">
    <source>
        <dbReference type="EMBL" id="ASW02321.1"/>
    </source>
</evidence>
<dbReference type="RefSeq" id="WP_095422188.1">
    <property type="nucleotide sequence ID" value="NZ_CP022990.1"/>
</dbReference>
<organism evidence="1 2">
    <name type="scientific">Paraburkholderia aromaticivorans</name>
    <dbReference type="NCBI Taxonomy" id="2026199"/>
    <lineage>
        <taxon>Bacteria</taxon>
        <taxon>Pseudomonadati</taxon>
        <taxon>Pseudomonadota</taxon>
        <taxon>Betaproteobacteria</taxon>
        <taxon>Burkholderiales</taxon>
        <taxon>Burkholderiaceae</taxon>
        <taxon>Paraburkholderia</taxon>
    </lineage>
</organism>
<sequence length="94" mass="10490">MNTPETSLRRLVEKWLGPASAMRARVTLFSHSRASRWRYVCVASKRATGELSIFFFRHDDGSWSIFPPQTKRPSMNVARMPVVNGAAKPAASPG</sequence>
<proteinExistence type="predicted"/>
<dbReference type="AlphaFoldDB" id="A0A248VTH1"/>
<gene>
    <name evidence="1" type="ORF">CJU94_29910</name>
</gene>
<keyword evidence="2" id="KW-1185">Reference proteome</keyword>
<dbReference type="Proteomes" id="UP000215158">
    <property type="component" value="Chromosome 2"/>
</dbReference>
<reference evidence="1 2" key="1">
    <citation type="submission" date="2017-08" db="EMBL/GenBank/DDBJ databases">
        <title>Identification and genetic characteristics of simultaneous BTEX- and naphthalene-degrading Paraburkholderia sp. BN5 isolated from petroleum-contaminated soil.</title>
        <authorList>
            <person name="Lee Y."/>
            <person name="Jeon C.O."/>
        </authorList>
    </citation>
    <scope>NUCLEOTIDE SEQUENCE [LARGE SCALE GENOMIC DNA]</scope>
    <source>
        <strain evidence="1 2">BN5</strain>
    </source>
</reference>
<dbReference type="EMBL" id="CP022990">
    <property type="protein sequence ID" value="ASW02321.1"/>
    <property type="molecule type" value="Genomic_DNA"/>
</dbReference>
<evidence type="ECO:0000313" key="2">
    <source>
        <dbReference type="Proteomes" id="UP000215158"/>
    </source>
</evidence>
<dbReference type="OrthoDB" id="8926609at2"/>
<dbReference type="KEGG" id="parb:CJU94_29910"/>
<protein>
    <submittedName>
        <fullName evidence="1">Uncharacterized protein</fullName>
    </submittedName>
</protein>
<accession>A0A248VTH1</accession>